<gene>
    <name evidence="1" type="ORF">Golax_020630</name>
</gene>
<evidence type="ECO:0000313" key="1">
    <source>
        <dbReference type="EMBL" id="MBA0731592.1"/>
    </source>
</evidence>
<feature type="non-terminal residue" evidence="1">
    <location>
        <position position="219"/>
    </location>
</feature>
<evidence type="ECO:0000313" key="2">
    <source>
        <dbReference type="Proteomes" id="UP000593574"/>
    </source>
</evidence>
<sequence length="219" mass="24804">MHWSNWKSLCALKFEGGLGFRDLAKFNIALFENLPLLPMEEFLVCKWVVQYVALLSCGYENSLTLIRDNGKKTDLPEFWAGAKPSSEFSIRSCYRLLIFLGYTAIRNSYRLFYTTLWKLKLPEKLNYSLKPLLCVHGDSLTVICKLLSPRLDVSVLGPYIRDIIAMVAHICGCHFLHVLRIANQGCSRVSLSGQLRSSCRDLDRGDLEGGGSLRVFMVS</sequence>
<organism evidence="1 2">
    <name type="scientific">Gossypium laxum</name>
    <dbReference type="NCBI Taxonomy" id="34288"/>
    <lineage>
        <taxon>Eukaryota</taxon>
        <taxon>Viridiplantae</taxon>
        <taxon>Streptophyta</taxon>
        <taxon>Embryophyta</taxon>
        <taxon>Tracheophyta</taxon>
        <taxon>Spermatophyta</taxon>
        <taxon>Magnoliopsida</taxon>
        <taxon>eudicotyledons</taxon>
        <taxon>Gunneridae</taxon>
        <taxon>Pentapetalae</taxon>
        <taxon>rosids</taxon>
        <taxon>malvids</taxon>
        <taxon>Malvales</taxon>
        <taxon>Malvaceae</taxon>
        <taxon>Malvoideae</taxon>
        <taxon>Gossypium</taxon>
    </lineage>
</organism>
<name>A0A7J9B5W6_9ROSI</name>
<reference evidence="1 2" key="1">
    <citation type="journal article" date="2019" name="Genome Biol. Evol.">
        <title>Insights into the evolution of the New World diploid cottons (Gossypium, subgenus Houzingenia) based on genome sequencing.</title>
        <authorList>
            <person name="Grover C.E."/>
            <person name="Arick M.A. 2nd"/>
            <person name="Thrash A."/>
            <person name="Conover J.L."/>
            <person name="Sanders W.S."/>
            <person name="Peterson D.G."/>
            <person name="Frelichowski J.E."/>
            <person name="Scheffler J.A."/>
            <person name="Scheffler B.E."/>
            <person name="Wendel J.F."/>
        </authorList>
    </citation>
    <scope>NUCLEOTIDE SEQUENCE [LARGE SCALE GENOMIC DNA]</scope>
    <source>
        <strain evidence="1">4</strain>
        <tissue evidence="1">Leaf</tissue>
    </source>
</reference>
<protein>
    <submittedName>
        <fullName evidence="1">Uncharacterized protein</fullName>
    </submittedName>
</protein>
<comment type="caution">
    <text evidence="1">The sequence shown here is derived from an EMBL/GenBank/DDBJ whole genome shotgun (WGS) entry which is preliminary data.</text>
</comment>
<accession>A0A7J9B5W6</accession>
<proteinExistence type="predicted"/>
<dbReference type="AlphaFoldDB" id="A0A7J9B5W6"/>
<dbReference type="EMBL" id="JABEZV010450109">
    <property type="protein sequence ID" value="MBA0731592.1"/>
    <property type="molecule type" value="Genomic_DNA"/>
</dbReference>
<dbReference type="Proteomes" id="UP000593574">
    <property type="component" value="Unassembled WGS sequence"/>
</dbReference>
<keyword evidence="2" id="KW-1185">Reference proteome</keyword>